<dbReference type="SUPFAM" id="SSF46894">
    <property type="entry name" value="C-terminal effector domain of the bipartite response regulators"/>
    <property type="match status" value="1"/>
</dbReference>
<dbReference type="InterPro" id="IPR016032">
    <property type="entry name" value="Sig_transdc_resp-reg_C-effctor"/>
</dbReference>
<dbReference type="InterPro" id="IPR058245">
    <property type="entry name" value="NreC/VraR/RcsB-like_REC"/>
</dbReference>
<evidence type="ECO:0000256" key="3">
    <source>
        <dbReference type="PROSITE-ProRule" id="PRU00169"/>
    </source>
</evidence>
<reference evidence="7" key="1">
    <citation type="journal article" date="2019" name="Int. J. Syst. Evol. Microbiol.">
        <title>The Global Catalogue of Microorganisms (GCM) 10K type strain sequencing project: providing services to taxonomists for standard genome sequencing and annotation.</title>
        <authorList>
            <consortium name="The Broad Institute Genomics Platform"/>
            <consortium name="The Broad Institute Genome Sequencing Center for Infectious Disease"/>
            <person name="Wu L."/>
            <person name="Ma J."/>
        </authorList>
    </citation>
    <scope>NUCLEOTIDE SEQUENCE [LARGE SCALE GENOMIC DNA]</scope>
    <source>
        <strain evidence="7">CGMCC 4.1467</strain>
    </source>
</reference>
<dbReference type="Gene3D" id="3.40.50.2300">
    <property type="match status" value="1"/>
</dbReference>
<protein>
    <submittedName>
        <fullName evidence="6">Response regulator</fullName>
    </submittedName>
</protein>
<evidence type="ECO:0000259" key="4">
    <source>
        <dbReference type="PROSITE" id="PS50043"/>
    </source>
</evidence>
<evidence type="ECO:0000313" key="6">
    <source>
        <dbReference type="EMBL" id="MFC7338715.1"/>
    </source>
</evidence>
<dbReference type="CDD" id="cd06170">
    <property type="entry name" value="LuxR_C_like"/>
    <property type="match status" value="1"/>
</dbReference>
<evidence type="ECO:0000256" key="1">
    <source>
        <dbReference type="ARBA" id="ARBA00022553"/>
    </source>
</evidence>
<feature type="domain" description="Response regulatory" evidence="5">
    <location>
        <begin position="6"/>
        <end position="126"/>
    </location>
</feature>
<dbReference type="SUPFAM" id="SSF52172">
    <property type="entry name" value="CheY-like"/>
    <property type="match status" value="1"/>
</dbReference>
<keyword evidence="2" id="KW-0238">DNA-binding</keyword>
<dbReference type="InterPro" id="IPR011006">
    <property type="entry name" value="CheY-like_superfamily"/>
</dbReference>
<evidence type="ECO:0000259" key="5">
    <source>
        <dbReference type="PROSITE" id="PS50110"/>
    </source>
</evidence>
<dbReference type="Pfam" id="PF00072">
    <property type="entry name" value="Response_reg"/>
    <property type="match status" value="1"/>
</dbReference>
<gene>
    <name evidence="6" type="ORF">ACFQY0_16085</name>
</gene>
<feature type="domain" description="HTH luxR-type" evidence="4">
    <location>
        <begin position="148"/>
        <end position="213"/>
    </location>
</feature>
<organism evidence="6 7">
    <name type="scientific">Haloferula chungangensis</name>
    <dbReference type="NCBI Taxonomy" id="1048331"/>
    <lineage>
        <taxon>Bacteria</taxon>
        <taxon>Pseudomonadati</taxon>
        <taxon>Verrucomicrobiota</taxon>
        <taxon>Verrucomicrobiia</taxon>
        <taxon>Verrucomicrobiales</taxon>
        <taxon>Verrucomicrobiaceae</taxon>
        <taxon>Haloferula</taxon>
    </lineage>
</organism>
<dbReference type="CDD" id="cd17535">
    <property type="entry name" value="REC_NarL-like"/>
    <property type="match status" value="1"/>
</dbReference>
<proteinExistence type="predicted"/>
<name>A0ABW2LC03_9BACT</name>
<evidence type="ECO:0000313" key="7">
    <source>
        <dbReference type="Proteomes" id="UP001596472"/>
    </source>
</evidence>
<dbReference type="InterPro" id="IPR039420">
    <property type="entry name" value="WalR-like"/>
</dbReference>
<keyword evidence="7" id="KW-1185">Reference proteome</keyword>
<evidence type="ECO:0000256" key="2">
    <source>
        <dbReference type="ARBA" id="ARBA00023125"/>
    </source>
</evidence>
<dbReference type="Pfam" id="PF00196">
    <property type="entry name" value="GerE"/>
    <property type="match status" value="1"/>
</dbReference>
<dbReference type="PANTHER" id="PTHR43214">
    <property type="entry name" value="TWO-COMPONENT RESPONSE REGULATOR"/>
    <property type="match status" value="1"/>
</dbReference>
<dbReference type="SMART" id="SM00421">
    <property type="entry name" value="HTH_LUXR"/>
    <property type="match status" value="1"/>
</dbReference>
<dbReference type="EMBL" id="JBHTBS010000009">
    <property type="protein sequence ID" value="MFC7338715.1"/>
    <property type="molecule type" value="Genomic_DNA"/>
</dbReference>
<dbReference type="RefSeq" id="WP_379714411.1">
    <property type="nucleotide sequence ID" value="NZ_JBHTBS010000009.1"/>
</dbReference>
<dbReference type="InterPro" id="IPR000792">
    <property type="entry name" value="Tscrpt_reg_LuxR_C"/>
</dbReference>
<sequence length="215" mass="23148">MKEPIKVMLVEDHAGYREVITRTLDSAGNIQLLSQFGTAEIALRNLQSSKRADVPDLVLLDLNLPGISGLEAIPWFLDYAPEIKIIVLTQSDKEADILSAVSQGACGYLLKSSTAAQIKDAIVTVANGGATIDPSVAKFILNTLATRSPKPEKSLSAREMEILQLLGEGLVKKEIAERLEIAVTTVAYHIKHIYEKLGVQNAPAAVAKGYKSGLL</sequence>
<dbReference type="Proteomes" id="UP001596472">
    <property type="component" value="Unassembled WGS sequence"/>
</dbReference>
<keyword evidence="1 3" id="KW-0597">Phosphoprotein</keyword>
<dbReference type="PROSITE" id="PS50110">
    <property type="entry name" value="RESPONSE_REGULATORY"/>
    <property type="match status" value="1"/>
</dbReference>
<accession>A0ABW2LC03</accession>
<dbReference type="SMART" id="SM00448">
    <property type="entry name" value="REC"/>
    <property type="match status" value="1"/>
</dbReference>
<feature type="modified residue" description="4-aspartylphosphate" evidence="3">
    <location>
        <position position="61"/>
    </location>
</feature>
<dbReference type="PROSITE" id="PS50043">
    <property type="entry name" value="HTH_LUXR_2"/>
    <property type="match status" value="1"/>
</dbReference>
<dbReference type="InterPro" id="IPR001789">
    <property type="entry name" value="Sig_transdc_resp-reg_receiver"/>
</dbReference>
<dbReference type="PRINTS" id="PR00038">
    <property type="entry name" value="HTHLUXR"/>
</dbReference>
<comment type="caution">
    <text evidence="6">The sequence shown here is derived from an EMBL/GenBank/DDBJ whole genome shotgun (WGS) entry which is preliminary data.</text>
</comment>